<dbReference type="SUPFAM" id="SSF55904">
    <property type="entry name" value="Ornithine decarboxylase C-terminal domain"/>
    <property type="match status" value="1"/>
</dbReference>
<dbReference type="Pfam" id="PF03711">
    <property type="entry name" value="OKR_DC_1_C"/>
    <property type="match status" value="1"/>
</dbReference>
<dbReference type="Gene3D" id="3.40.640.10">
    <property type="entry name" value="Type I PLP-dependent aspartate aminotransferase-like (Major domain)"/>
    <property type="match status" value="1"/>
</dbReference>
<dbReference type="CDD" id="cd00615">
    <property type="entry name" value="Orn_deC_like"/>
    <property type="match status" value="1"/>
</dbReference>
<comment type="caution">
    <text evidence="8">The sequence shown here is derived from an EMBL/GenBank/DDBJ whole genome shotgun (WGS) entry which is preliminary data.</text>
</comment>
<feature type="domain" description="Orn/Lys/Arg decarboxylases family 1 pyridoxal-P attachment site" evidence="6">
    <location>
        <begin position="3"/>
        <end position="304"/>
    </location>
</feature>
<keyword evidence="4" id="KW-0663">Pyridoxal phosphate</keyword>
<sequence length="475" mass="51964">MATPLYSALKRHAMKRPVSFHVPGHKFGQIFSQEAIEDFEEILKLDATEITGLDDLHDPSGPIAEAQELAAALYKADKTFFLVNGSTSGNIAMIMACCERDKPVLVQRNSHKSIINGIRLAGARPVFLAPKFDEELRVPSYVPQETIAEAIKKYPDASALILTSPNYYGLACDLHGTVKLAHEKNIPVLVDEAHGAHFILGDPFPQSALEAGADVVVQSAHKTLPAMTMGSYLHVKGTLADTGRIGRFLSILQSSSPSYPIMASLDLARDYLQSLRSAEAVDSISAAINSFKNRIKKIDEISILHSSDRNASTDPLKLTIKSTIGMSGFELQSHLEASGVYTELADLQNVLLVLPLTRKMEPHFRYTAINSTYTGKNELNPLFLQNGTSPISMLPLSYHQLNGYSREVVSFKDADGLLSGDAVIPYPPGIPLLMEGERITKEHISQIQALIQGGARFQGSRALTEEKLAVYIKKR</sequence>
<gene>
    <name evidence="8" type="ORF">GJU41_24100</name>
</gene>
<dbReference type="SUPFAM" id="SSF53383">
    <property type="entry name" value="PLP-dependent transferases"/>
    <property type="match status" value="1"/>
</dbReference>
<dbReference type="Proteomes" id="UP000441585">
    <property type="component" value="Unassembled WGS sequence"/>
</dbReference>
<dbReference type="InterPro" id="IPR015421">
    <property type="entry name" value="PyrdxlP-dep_Trfase_major"/>
</dbReference>
<dbReference type="EMBL" id="WKKF01000023">
    <property type="protein sequence ID" value="MRX57021.1"/>
    <property type="molecule type" value="Genomic_DNA"/>
</dbReference>
<name>A0A6I2MK88_9BACI</name>
<evidence type="ECO:0000256" key="2">
    <source>
        <dbReference type="ARBA" id="ARBA00010671"/>
    </source>
</evidence>
<evidence type="ECO:0000256" key="5">
    <source>
        <dbReference type="ARBA" id="ARBA00023239"/>
    </source>
</evidence>
<keyword evidence="9" id="KW-1185">Reference proteome</keyword>
<dbReference type="InterPro" id="IPR036633">
    <property type="entry name" value="Prn/Lys/Arg_de-COase_C_sf"/>
</dbReference>
<dbReference type="InterPro" id="IPR052357">
    <property type="entry name" value="Orn_Lys_Arg_decarboxylase-I"/>
</dbReference>
<evidence type="ECO:0000313" key="8">
    <source>
        <dbReference type="EMBL" id="MRX57021.1"/>
    </source>
</evidence>
<keyword evidence="5" id="KW-0456">Lyase</keyword>
<dbReference type="Gene3D" id="3.90.105.10">
    <property type="entry name" value="Molybdopterin biosynthesis moea protein, domain 2"/>
    <property type="match status" value="1"/>
</dbReference>
<comment type="cofactor">
    <cofactor evidence="1">
        <name>pyridoxal 5'-phosphate</name>
        <dbReference type="ChEBI" id="CHEBI:597326"/>
    </cofactor>
</comment>
<dbReference type="InterPro" id="IPR015424">
    <property type="entry name" value="PyrdxlP-dep_Trfase"/>
</dbReference>
<dbReference type="PANTHER" id="PTHR43277:SF3">
    <property type="entry name" value="DECARBOXYLASE, PUTATIVE-RELATED"/>
    <property type="match status" value="1"/>
</dbReference>
<evidence type="ECO:0000259" key="6">
    <source>
        <dbReference type="Pfam" id="PF01276"/>
    </source>
</evidence>
<reference evidence="8 9" key="1">
    <citation type="submission" date="2019-11" db="EMBL/GenBank/DDBJ databases">
        <title>Bacillus idriensis genome.</title>
        <authorList>
            <person name="Konopka E.N."/>
            <person name="Newman J.D."/>
        </authorList>
    </citation>
    <scope>NUCLEOTIDE SEQUENCE [LARGE SCALE GENOMIC DNA]</scope>
    <source>
        <strain evidence="8 9">DSM 19097</strain>
    </source>
</reference>
<dbReference type="PANTHER" id="PTHR43277">
    <property type="entry name" value="ARGININE DECARBOXYLASE"/>
    <property type="match status" value="1"/>
</dbReference>
<evidence type="ECO:0000259" key="7">
    <source>
        <dbReference type="Pfam" id="PF03711"/>
    </source>
</evidence>
<accession>A0A6I2MK88</accession>
<organism evidence="8 9">
    <name type="scientific">Metabacillus idriensis</name>
    <dbReference type="NCBI Taxonomy" id="324768"/>
    <lineage>
        <taxon>Bacteria</taxon>
        <taxon>Bacillati</taxon>
        <taxon>Bacillota</taxon>
        <taxon>Bacilli</taxon>
        <taxon>Bacillales</taxon>
        <taxon>Bacillaceae</taxon>
        <taxon>Metabacillus</taxon>
    </lineage>
</organism>
<dbReference type="Pfam" id="PF01276">
    <property type="entry name" value="OKR_DC_1"/>
    <property type="match status" value="1"/>
</dbReference>
<feature type="domain" description="Orn/Lys/Arg decarboxylase C-terminal" evidence="7">
    <location>
        <begin position="398"/>
        <end position="452"/>
    </location>
</feature>
<evidence type="ECO:0000256" key="1">
    <source>
        <dbReference type="ARBA" id="ARBA00001933"/>
    </source>
</evidence>
<comment type="similarity">
    <text evidence="2">Belongs to the Orn/Lys/Arg decarboxylase class-I family.</text>
</comment>
<keyword evidence="8" id="KW-0808">Transferase</keyword>
<proteinExistence type="inferred from homology"/>
<dbReference type="InterPro" id="IPR000310">
    <property type="entry name" value="Orn/Lys/Arg_deCO2ase_major_dom"/>
</dbReference>
<dbReference type="InterPro" id="IPR008286">
    <property type="entry name" value="Prn/Lys/Arg_de-COase_C"/>
</dbReference>
<dbReference type="AlphaFoldDB" id="A0A6I2MK88"/>
<protein>
    <submittedName>
        <fullName evidence="8">Aminotransferase class I/II-fold pyridoxal phosphate-dependent enzyme</fullName>
    </submittedName>
</protein>
<keyword evidence="8" id="KW-0032">Aminotransferase</keyword>
<keyword evidence="3" id="KW-0210">Decarboxylase</keyword>
<dbReference type="GO" id="GO:0008483">
    <property type="term" value="F:transaminase activity"/>
    <property type="evidence" value="ECO:0007669"/>
    <property type="project" value="UniProtKB-KW"/>
</dbReference>
<evidence type="ECO:0000313" key="9">
    <source>
        <dbReference type="Proteomes" id="UP000441585"/>
    </source>
</evidence>
<evidence type="ECO:0000256" key="3">
    <source>
        <dbReference type="ARBA" id="ARBA00022793"/>
    </source>
</evidence>
<evidence type="ECO:0000256" key="4">
    <source>
        <dbReference type="ARBA" id="ARBA00022898"/>
    </source>
</evidence>
<dbReference type="GO" id="GO:0016831">
    <property type="term" value="F:carboxy-lyase activity"/>
    <property type="evidence" value="ECO:0007669"/>
    <property type="project" value="UniProtKB-KW"/>
</dbReference>
<dbReference type="RefSeq" id="WP_154319791.1">
    <property type="nucleotide sequence ID" value="NZ_CAJFZX010000019.1"/>
</dbReference>